<sequence>MARPTSEKCRRCAQQSVEVAQAKDCWEGQKCHVRRSNYKTRDLRNRQRRKQYRMTQEGSPVEAEGLTATGGSMTTQVIAVPVPESVAAIVHLWRQNKTAPLHAIGAELLRNGEKAIVVEPVHTLGWTAMQVKQYMRDVLQSLSEHVGQEIDKFEAQVEHGPDTCRIEDCPLHRAGG</sequence>
<name>A0ABD4T1Z6_9CYAN</name>
<gene>
    <name evidence="2" type="ORF">QQ91_0006130</name>
</gene>
<reference evidence="2 3" key="1">
    <citation type="journal article" date="2015" name="Genome Announc.">
        <title>Draft Genome Sequence of Filamentous Marine Cyanobacterium Lyngbya confervoides Strain BDU141951.</title>
        <authorList>
            <person name="Chandrababunaidu M.M."/>
            <person name="Sen D."/>
            <person name="Tripathy S."/>
        </authorList>
    </citation>
    <scope>NUCLEOTIDE SEQUENCE [LARGE SCALE GENOMIC DNA]</scope>
    <source>
        <strain evidence="2 3">BDU141951</strain>
    </source>
</reference>
<proteinExistence type="predicted"/>
<evidence type="ECO:0000256" key="1">
    <source>
        <dbReference type="SAM" id="MobiDB-lite"/>
    </source>
</evidence>
<comment type="caution">
    <text evidence="2">The sequence shown here is derived from an EMBL/GenBank/DDBJ whole genome shotgun (WGS) entry which is preliminary data.</text>
</comment>
<dbReference type="EMBL" id="JTHE03000039">
    <property type="protein sequence ID" value="MCM1982406.1"/>
    <property type="molecule type" value="Genomic_DNA"/>
</dbReference>
<keyword evidence="3" id="KW-1185">Reference proteome</keyword>
<organism evidence="2 3">
    <name type="scientific">Lyngbya confervoides BDU141951</name>
    <dbReference type="NCBI Taxonomy" id="1574623"/>
    <lineage>
        <taxon>Bacteria</taxon>
        <taxon>Bacillati</taxon>
        <taxon>Cyanobacteriota</taxon>
        <taxon>Cyanophyceae</taxon>
        <taxon>Oscillatoriophycideae</taxon>
        <taxon>Oscillatoriales</taxon>
        <taxon>Microcoleaceae</taxon>
        <taxon>Lyngbya</taxon>
    </lineage>
</organism>
<feature type="region of interest" description="Disordered" evidence="1">
    <location>
        <begin position="47"/>
        <end position="68"/>
    </location>
</feature>
<dbReference type="RefSeq" id="WP_166281126.1">
    <property type="nucleotide sequence ID" value="NZ_JTHE03000039.1"/>
</dbReference>
<dbReference type="AlphaFoldDB" id="A0ABD4T1Z6"/>
<evidence type="ECO:0000313" key="2">
    <source>
        <dbReference type="EMBL" id="MCM1982406.1"/>
    </source>
</evidence>
<dbReference type="Proteomes" id="UP000031561">
    <property type="component" value="Unassembled WGS sequence"/>
</dbReference>
<protein>
    <submittedName>
        <fullName evidence="2">Uncharacterized protein</fullName>
    </submittedName>
</protein>
<accession>A0ABD4T1Z6</accession>
<evidence type="ECO:0000313" key="3">
    <source>
        <dbReference type="Proteomes" id="UP000031561"/>
    </source>
</evidence>